<comment type="caution">
    <text evidence="2">The sequence shown here is derived from an EMBL/GenBank/DDBJ whole genome shotgun (WGS) entry which is preliminary data.</text>
</comment>
<accession>A0A9P0LZT4</accession>
<dbReference type="EMBL" id="CAKOFQ010007558">
    <property type="protein sequence ID" value="CAH2003802.1"/>
    <property type="molecule type" value="Genomic_DNA"/>
</dbReference>
<name>A0A9P0LZT4_ACAOB</name>
<dbReference type="Proteomes" id="UP001152888">
    <property type="component" value="Unassembled WGS sequence"/>
</dbReference>
<reference evidence="2" key="1">
    <citation type="submission" date="2022-03" db="EMBL/GenBank/DDBJ databases">
        <authorList>
            <person name="Sayadi A."/>
        </authorList>
    </citation>
    <scope>NUCLEOTIDE SEQUENCE</scope>
</reference>
<feature type="compositionally biased region" description="Basic and acidic residues" evidence="1">
    <location>
        <begin position="1"/>
        <end position="12"/>
    </location>
</feature>
<sequence>MESRNKENHTHSESCGTTSGSTSSKVSASAVTAWRRRRSARFLRTLAATGRRRRTAVPSRGHVTGTTKCRSNVSAYPVYLICHR</sequence>
<feature type="compositionally biased region" description="Low complexity" evidence="1">
    <location>
        <begin position="13"/>
        <end position="32"/>
    </location>
</feature>
<proteinExistence type="predicted"/>
<protein>
    <submittedName>
        <fullName evidence="2">Uncharacterized protein</fullName>
    </submittedName>
</protein>
<evidence type="ECO:0000256" key="1">
    <source>
        <dbReference type="SAM" id="MobiDB-lite"/>
    </source>
</evidence>
<organism evidence="2 3">
    <name type="scientific">Acanthoscelides obtectus</name>
    <name type="common">Bean weevil</name>
    <name type="synonym">Bruchus obtectus</name>
    <dbReference type="NCBI Taxonomy" id="200917"/>
    <lineage>
        <taxon>Eukaryota</taxon>
        <taxon>Metazoa</taxon>
        <taxon>Ecdysozoa</taxon>
        <taxon>Arthropoda</taxon>
        <taxon>Hexapoda</taxon>
        <taxon>Insecta</taxon>
        <taxon>Pterygota</taxon>
        <taxon>Neoptera</taxon>
        <taxon>Endopterygota</taxon>
        <taxon>Coleoptera</taxon>
        <taxon>Polyphaga</taxon>
        <taxon>Cucujiformia</taxon>
        <taxon>Chrysomeloidea</taxon>
        <taxon>Chrysomelidae</taxon>
        <taxon>Bruchinae</taxon>
        <taxon>Bruchini</taxon>
        <taxon>Acanthoscelides</taxon>
    </lineage>
</organism>
<feature type="region of interest" description="Disordered" evidence="1">
    <location>
        <begin position="1"/>
        <end position="32"/>
    </location>
</feature>
<keyword evidence="3" id="KW-1185">Reference proteome</keyword>
<gene>
    <name evidence="2" type="ORF">ACAOBT_LOCUS27632</name>
</gene>
<evidence type="ECO:0000313" key="3">
    <source>
        <dbReference type="Proteomes" id="UP001152888"/>
    </source>
</evidence>
<dbReference type="AlphaFoldDB" id="A0A9P0LZT4"/>
<evidence type="ECO:0000313" key="2">
    <source>
        <dbReference type="EMBL" id="CAH2003802.1"/>
    </source>
</evidence>